<evidence type="ECO:0000313" key="10">
    <source>
        <dbReference type="Proteomes" id="UP001500220"/>
    </source>
</evidence>
<dbReference type="Pfam" id="PF07739">
    <property type="entry name" value="TipAS"/>
    <property type="match status" value="1"/>
</dbReference>
<dbReference type="Gene3D" id="1.10.1660.10">
    <property type="match status" value="1"/>
</dbReference>
<reference evidence="8 9" key="1">
    <citation type="journal article" date="2014" name="Int. J. Syst. Evol. Microbiol.">
        <title>Complete genome sequence of Corynebacterium casei LMG S-19264T (=DSM 44701T), isolated from a smear-ripened cheese.</title>
        <authorList>
            <consortium name="US DOE Joint Genome Institute (JGI-PGF)"/>
            <person name="Walter F."/>
            <person name="Albersmeier A."/>
            <person name="Kalinowski J."/>
            <person name="Ruckert C."/>
        </authorList>
    </citation>
    <scope>NUCLEOTIDE SEQUENCE [LARGE SCALE GENOMIC DNA]</scope>
    <source>
        <strain evidence="8 9">CGMCC 4.7206</strain>
    </source>
</reference>
<comment type="caution">
    <text evidence="8">The sequence shown here is derived from an EMBL/GenBank/DDBJ whole genome shotgun (WGS) entry which is preliminary data.</text>
</comment>
<reference evidence="7 10" key="2">
    <citation type="journal article" date="2019" name="Int. J. Syst. Evol. Microbiol.">
        <title>The Global Catalogue of Microorganisms (GCM) 10K type strain sequencing project: providing services to taxonomists for standard genome sequencing and annotation.</title>
        <authorList>
            <consortium name="The Broad Institute Genomics Platform"/>
            <consortium name="The Broad Institute Genome Sequencing Center for Infectious Disease"/>
            <person name="Wu L."/>
            <person name="Ma J."/>
        </authorList>
    </citation>
    <scope>NUCLEOTIDE SEQUENCE [LARGE SCALE GENOMIC DNA]</scope>
    <source>
        <strain evidence="7 10">JCM 10664</strain>
    </source>
</reference>
<evidence type="ECO:0000256" key="3">
    <source>
        <dbReference type="ARBA" id="ARBA00023159"/>
    </source>
</evidence>
<keyword evidence="1" id="KW-0805">Transcription regulation</keyword>
<proteinExistence type="predicted"/>
<evidence type="ECO:0000313" key="9">
    <source>
        <dbReference type="Proteomes" id="UP000597989"/>
    </source>
</evidence>
<dbReference type="Pfam" id="PF13411">
    <property type="entry name" value="MerR_1"/>
    <property type="match status" value="1"/>
</dbReference>
<name>A0A917K6R4_9PSEU</name>
<evidence type="ECO:0000256" key="4">
    <source>
        <dbReference type="ARBA" id="ARBA00023163"/>
    </source>
</evidence>
<keyword evidence="4" id="KW-0804">Transcription</keyword>
<feature type="coiled-coil region" evidence="5">
    <location>
        <begin position="82"/>
        <end position="109"/>
    </location>
</feature>
<dbReference type="RefSeq" id="WP_188990231.1">
    <property type="nucleotide sequence ID" value="NZ_BAAAHC010000003.1"/>
</dbReference>
<dbReference type="Proteomes" id="UP000597989">
    <property type="component" value="Unassembled WGS sequence"/>
</dbReference>
<dbReference type="InterPro" id="IPR012925">
    <property type="entry name" value="TipAS_dom"/>
</dbReference>
<organism evidence="8 9">
    <name type="scientific">Saccharopolyspora thermophila</name>
    <dbReference type="NCBI Taxonomy" id="89367"/>
    <lineage>
        <taxon>Bacteria</taxon>
        <taxon>Bacillati</taxon>
        <taxon>Actinomycetota</taxon>
        <taxon>Actinomycetes</taxon>
        <taxon>Pseudonocardiales</taxon>
        <taxon>Pseudonocardiaceae</taxon>
        <taxon>Saccharopolyspora</taxon>
    </lineage>
</organism>
<dbReference type="InterPro" id="IPR047057">
    <property type="entry name" value="MerR_fam"/>
</dbReference>
<dbReference type="Gene3D" id="1.10.490.50">
    <property type="entry name" value="Antibiotic binding domain of TipA-like multidrug resistance regulators"/>
    <property type="match status" value="1"/>
</dbReference>
<dbReference type="GO" id="GO:0003677">
    <property type="term" value="F:DNA binding"/>
    <property type="evidence" value="ECO:0007669"/>
    <property type="project" value="UniProtKB-KW"/>
</dbReference>
<dbReference type="InterPro" id="IPR009061">
    <property type="entry name" value="DNA-bd_dom_put_sf"/>
</dbReference>
<dbReference type="SUPFAM" id="SSF46955">
    <property type="entry name" value="Putative DNA-binding domain"/>
    <property type="match status" value="1"/>
</dbReference>
<accession>A0A917K6R4</accession>
<evidence type="ECO:0000313" key="7">
    <source>
        <dbReference type="EMBL" id="GAA0506991.1"/>
    </source>
</evidence>
<evidence type="ECO:0000259" key="6">
    <source>
        <dbReference type="PROSITE" id="PS50937"/>
    </source>
</evidence>
<dbReference type="EMBL" id="BMMT01000017">
    <property type="protein sequence ID" value="GGI99980.1"/>
    <property type="molecule type" value="Genomic_DNA"/>
</dbReference>
<dbReference type="InterPro" id="IPR000551">
    <property type="entry name" value="MerR-type_HTH_dom"/>
</dbReference>
<dbReference type="SUPFAM" id="SSF89082">
    <property type="entry name" value="Antibiotic binding domain of TipA-like multidrug resistance regulators"/>
    <property type="match status" value="1"/>
</dbReference>
<protein>
    <submittedName>
        <fullName evidence="8">HTH-type transcriptional activator TipA</fullName>
    </submittedName>
    <submittedName>
        <fullName evidence="7">MerR family transcriptional regulator</fullName>
    </submittedName>
</protein>
<keyword evidence="5" id="KW-0175">Coiled coil</keyword>
<evidence type="ECO:0000256" key="1">
    <source>
        <dbReference type="ARBA" id="ARBA00023015"/>
    </source>
</evidence>
<dbReference type="PRINTS" id="PR00040">
    <property type="entry name" value="HTHMERR"/>
</dbReference>
<keyword evidence="2" id="KW-0238">DNA-binding</keyword>
<dbReference type="PANTHER" id="PTHR30204:SF90">
    <property type="entry name" value="HTH-TYPE TRANSCRIPTIONAL ACTIVATOR MTA"/>
    <property type="match status" value="1"/>
</dbReference>
<dbReference type="PROSITE" id="PS00552">
    <property type="entry name" value="HTH_MERR_1"/>
    <property type="match status" value="1"/>
</dbReference>
<reference evidence="8" key="3">
    <citation type="submission" date="2020-09" db="EMBL/GenBank/DDBJ databases">
        <authorList>
            <person name="Sun Q."/>
            <person name="Zhou Y."/>
        </authorList>
    </citation>
    <scope>NUCLEOTIDE SEQUENCE</scope>
    <source>
        <strain evidence="8">CGMCC 4.7206</strain>
    </source>
</reference>
<reference evidence="7" key="4">
    <citation type="submission" date="2023-12" db="EMBL/GenBank/DDBJ databases">
        <authorList>
            <person name="Sun Q."/>
            <person name="Inoue M."/>
        </authorList>
    </citation>
    <scope>NUCLEOTIDE SEQUENCE</scope>
    <source>
        <strain evidence="7">JCM 10664</strain>
    </source>
</reference>
<evidence type="ECO:0000313" key="8">
    <source>
        <dbReference type="EMBL" id="GGI99980.1"/>
    </source>
</evidence>
<evidence type="ECO:0000256" key="2">
    <source>
        <dbReference type="ARBA" id="ARBA00023125"/>
    </source>
</evidence>
<evidence type="ECO:0000256" key="5">
    <source>
        <dbReference type="SAM" id="Coils"/>
    </source>
</evidence>
<dbReference type="EMBL" id="BAAAHC010000003">
    <property type="protein sequence ID" value="GAA0506991.1"/>
    <property type="molecule type" value="Genomic_DNA"/>
</dbReference>
<dbReference type="SMART" id="SM00422">
    <property type="entry name" value="HTH_MERR"/>
    <property type="match status" value="1"/>
</dbReference>
<keyword evidence="3" id="KW-0010">Activator</keyword>
<dbReference type="PROSITE" id="PS50937">
    <property type="entry name" value="HTH_MERR_2"/>
    <property type="match status" value="1"/>
</dbReference>
<dbReference type="PANTHER" id="PTHR30204">
    <property type="entry name" value="REDOX-CYCLING DRUG-SENSING TRANSCRIPTIONAL ACTIVATOR SOXR"/>
    <property type="match status" value="1"/>
</dbReference>
<dbReference type="InterPro" id="IPR036244">
    <property type="entry name" value="TipA-like_antibiotic-bd"/>
</dbReference>
<dbReference type="Proteomes" id="UP001500220">
    <property type="component" value="Unassembled WGS sequence"/>
</dbReference>
<sequence length="251" mass="29150">MNYSVGEAARIAGVTVRTLHHYDEIGLLTPSSRTAAGYRSYSDEDLDRLRRILFYRELDLSLDDIATILADGDAHVHLKRQRELLLGRIERLQRMVAALERELEANSMGIRLTQEEKFEVFGDFDPDDHAEEVERRWGNTDAYRQSQERMSRYTKQDWKRFIAEQKDITRRLAEAKRAGAAPDGERAMDLAEEHRQHINRWCYDCGYDLHRCLGDLYVSDERFTAHYEEFEPGLAEYVRAAIHANAVRAAA</sequence>
<dbReference type="GO" id="GO:0003700">
    <property type="term" value="F:DNA-binding transcription factor activity"/>
    <property type="evidence" value="ECO:0007669"/>
    <property type="project" value="InterPro"/>
</dbReference>
<feature type="domain" description="HTH merR-type" evidence="6">
    <location>
        <begin position="2"/>
        <end position="71"/>
    </location>
</feature>
<dbReference type="CDD" id="cd01106">
    <property type="entry name" value="HTH_TipAL-Mta"/>
    <property type="match status" value="1"/>
</dbReference>
<dbReference type="AlphaFoldDB" id="A0A917K6R4"/>
<gene>
    <name evidence="8" type="primary">tipA</name>
    <name evidence="7" type="ORF">GCM10009545_06300</name>
    <name evidence="8" type="ORF">GCM10011581_41450</name>
</gene>
<keyword evidence="10" id="KW-1185">Reference proteome</keyword>